<evidence type="ECO:0000256" key="4">
    <source>
        <dbReference type="ARBA" id="ARBA00022679"/>
    </source>
</evidence>
<dbReference type="RefSeq" id="WP_377306098.1">
    <property type="nucleotide sequence ID" value="NZ_CP180191.1"/>
</dbReference>
<dbReference type="GO" id="GO:0016746">
    <property type="term" value="F:acyltransferase activity"/>
    <property type="evidence" value="ECO:0007669"/>
    <property type="project" value="UniProtKB-KW"/>
</dbReference>
<evidence type="ECO:0000256" key="2">
    <source>
        <dbReference type="ARBA" id="ARBA00022475"/>
    </source>
</evidence>
<comment type="subcellular location">
    <subcellularLocation>
        <location evidence="1">Cell inner membrane</location>
    </subcellularLocation>
</comment>
<dbReference type="InterPro" id="IPR004960">
    <property type="entry name" value="LipA_acyltrans"/>
</dbReference>
<comment type="caution">
    <text evidence="7">The sequence shown here is derived from an EMBL/GenBank/DDBJ whole genome shotgun (WGS) entry which is preliminary data.</text>
</comment>
<evidence type="ECO:0000256" key="6">
    <source>
        <dbReference type="ARBA" id="ARBA00023315"/>
    </source>
</evidence>
<keyword evidence="5" id="KW-0472">Membrane</keyword>
<protein>
    <submittedName>
        <fullName evidence="7">Lysophospholipid acyltransferase family protein</fullName>
    </submittedName>
</protein>
<dbReference type="Proteomes" id="UP001595556">
    <property type="component" value="Unassembled WGS sequence"/>
</dbReference>
<name>A0ABV7H9G3_9BURK</name>
<dbReference type="Pfam" id="PF03279">
    <property type="entry name" value="Lip_A_acyltrans"/>
    <property type="match status" value="1"/>
</dbReference>
<evidence type="ECO:0000256" key="1">
    <source>
        <dbReference type="ARBA" id="ARBA00004533"/>
    </source>
</evidence>
<gene>
    <name evidence="7" type="ORF">ACFOEN_17300</name>
</gene>
<dbReference type="PANTHER" id="PTHR30606">
    <property type="entry name" value="LIPID A BIOSYNTHESIS LAUROYL ACYLTRANSFERASE"/>
    <property type="match status" value="1"/>
</dbReference>
<dbReference type="EMBL" id="JBHRTI010000010">
    <property type="protein sequence ID" value="MFC3149383.1"/>
    <property type="molecule type" value="Genomic_DNA"/>
</dbReference>
<proteinExistence type="predicted"/>
<dbReference type="CDD" id="cd07984">
    <property type="entry name" value="LPLAT_LABLAT-like"/>
    <property type="match status" value="1"/>
</dbReference>
<dbReference type="PIRSF" id="PIRSF026649">
    <property type="entry name" value="MsbB"/>
    <property type="match status" value="1"/>
</dbReference>
<keyword evidence="6 7" id="KW-0012">Acyltransferase</keyword>
<accession>A0ABV7H9G3</accession>
<evidence type="ECO:0000313" key="7">
    <source>
        <dbReference type="EMBL" id="MFC3149383.1"/>
    </source>
</evidence>
<evidence type="ECO:0000313" key="8">
    <source>
        <dbReference type="Proteomes" id="UP001595556"/>
    </source>
</evidence>
<dbReference type="PANTHER" id="PTHR30606:SF10">
    <property type="entry name" value="PHOSPHATIDYLINOSITOL MANNOSIDE ACYLTRANSFERASE"/>
    <property type="match status" value="1"/>
</dbReference>
<sequence>MLLVARLLAFLPLSLLRGLGALLGLLVWASSGGTRRLTEANLAQAQPLTAGLSARAVLQETGRSLIEMLWVWLRPGGDVLSRVHCADRSVVDAALAQGKGVLLITPHMGCFEVAAQWLAKTYGEVAPITVLYRPPRKAWVKPLVEDARQREHLNLAPAELRGVRLMLKALKRKELVGMLPDQVPAMGEGVIAPFFGRPAYTMVLPGKLALNTGAPVVMAIALRRPGGWDLRFAPFTGQFIGEDAADAATMNRAVEDMVALDPIQYLWAYNRYRMPDGALAAASAPAQATAPTDGAGT</sequence>
<keyword evidence="4" id="KW-0808">Transferase</keyword>
<dbReference type="NCBIfam" id="NF006487">
    <property type="entry name" value="PRK08905.1"/>
    <property type="match status" value="1"/>
</dbReference>
<evidence type="ECO:0000256" key="3">
    <source>
        <dbReference type="ARBA" id="ARBA00022519"/>
    </source>
</evidence>
<organism evidence="7 8">
    <name type="scientific">Piscinibacterium candidicorallinum</name>
    <dbReference type="NCBI Taxonomy" id="1793872"/>
    <lineage>
        <taxon>Bacteria</taxon>
        <taxon>Pseudomonadati</taxon>
        <taxon>Pseudomonadota</taxon>
        <taxon>Betaproteobacteria</taxon>
        <taxon>Burkholderiales</taxon>
        <taxon>Piscinibacterium</taxon>
    </lineage>
</organism>
<keyword evidence="8" id="KW-1185">Reference proteome</keyword>
<keyword evidence="2" id="KW-1003">Cell membrane</keyword>
<reference evidence="8" key="1">
    <citation type="journal article" date="2019" name="Int. J. Syst. Evol. Microbiol.">
        <title>The Global Catalogue of Microorganisms (GCM) 10K type strain sequencing project: providing services to taxonomists for standard genome sequencing and annotation.</title>
        <authorList>
            <consortium name="The Broad Institute Genomics Platform"/>
            <consortium name="The Broad Institute Genome Sequencing Center for Infectious Disease"/>
            <person name="Wu L."/>
            <person name="Ma J."/>
        </authorList>
    </citation>
    <scope>NUCLEOTIDE SEQUENCE [LARGE SCALE GENOMIC DNA]</scope>
    <source>
        <strain evidence="8">KCTC 52168</strain>
    </source>
</reference>
<evidence type="ECO:0000256" key="5">
    <source>
        <dbReference type="ARBA" id="ARBA00023136"/>
    </source>
</evidence>
<keyword evidence="3" id="KW-0997">Cell inner membrane</keyword>